<dbReference type="PANTHER" id="PTHR43537:SF24">
    <property type="entry name" value="GLUCONATE OPERON TRANSCRIPTIONAL REPRESSOR"/>
    <property type="match status" value="1"/>
</dbReference>
<protein>
    <submittedName>
        <fullName evidence="5">Transcriptional regulator, GntR family</fullName>
    </submittedName>
</protein>
<dbReference type="Proteomes" id="UP000008466">
    <property type="component" value="Chromosome"/>
</dbReference>
<evidence type="ECO:0000256" key="3">
    <source>
        <dbReference type="ARBA" id="ARBA00023163"/>
    </source>
</evidence>
<evidence type="ECO:0000256" key="2">
    <source>
        <dbReference type="ARBA" id="ARBA00023125"/>
    </source>
</evidence>
<dbReference type="GO" id="GO:0003700">
    <property type="term" value="F:DNA-binding transcription factor activity"/>
    <property type="evidence" value="ECO:0007669"/>
    <property type="project" value="InterPro"/>
</dbReference>
<dbReference type="InterPro" id="IPR036388">
    <property type="entry name" value="WH-like_DNA-bd_sf"/>
</dbReference>
<evidence type="ECO:0000259" key="4">
    <source>
        <dbReference type="PROSITE" id="PS50949"/>
    </source>
</evidence>
<dbReference type="eggNOG" id="COG1802">
    <property type="taxonomic scope" value="Bacteria"/>
</dbReference>
<keyword evidence="2" id="KW-0238">DNA-binding</keyword>
<dbReference type="InterPro" id="IPR036390">
    <property type="entry name" value="WH_DNA-bd_sf"/>
</dbReference>
<dbReference type="HOGENOM" id="CLU_017584_5_2_12"/>
<dbReference type="PANTHER" id="PTHR43537">
    <property type="entry name" value="TRANSCRIPTIONAL REGULATOR, GNTR FAMILY"/>
    <property type="match status" value="1"/>
</dbReference>
<dbReference type="KEGG" id="sbu:SpiBuddy_0351"/>
<dbReference type="PROSITE" id="PS50949">
    <property type="entry name" value="HTH_GNTR"/>
    <property type="match status" value="1"/>
</dbReference>
<dbReference type="InterPro" id="IPR011711">
    <property type="entry name" value="GntR_C"/>
</dbReference>
<dbReference type="SMART" id="SM00345">
    <property type="entry name" value="HTH_GNTR"/>
    <property type="match status" value="1"/>
</dbReference>
<feature type="domain" description="HTH gntR-type" evidence="4">
    <location>
        <begin position="5"/>
        <end position="72"/>
    </location>
</feature>
<dbReference type="AlphaFoldDB" id="F0RXR0"/>
<gene>
    <name evidence="5" type="ordered locus">SpiBuddy_0351</name>
</gene>
<dbReference type="InterPro" id="IPR008920">
    <property type="entry name" value="TF_FadR/GntR_C"/>
</dbReference>
<organism evidence="5 6">
    <name type="scientific">Sphaerochaeta globosa (strain ATCC BAA-1886 / DSM 22777 / Buddy)</name>
    <name type="common">Spirochaeta sp. (strain Buddy)</name>
    <dbReference type="NCBI Taxonomy" id="158189"/>
    <lineage>
        <taxon>Bacteria</taxon>
        <taxon>Pseudomonadati</taxon>
        <taxon>Spirochaetota</taxon>
        <taxon>Spirochaetia</taxon>
        <taxon>Spirochaetales</taxon>
        <taxon>Sphaerochaetaceae</taxon>
        <taxon>Sphaerochaeta</taxon>
    </lineage>
</organism>
<dbReference type="SUPFAM" id="SSF46785">
    <property type="entry name" value="Winged helix' DNA-binding domain"/>
    <property type="match status" value="1"/>
</dbReference>
<dbReference type="PRINTS" id="PR00035">
    <property type="entry name" value="HTHGNTR"/>
</dbReference>
<dbReference type="RefSeq" id="WP_013606040.1">
    <property type="nucleotide sequence ID" value="NC_015152.1"/>
</dbReference>
<dbReference type="SMART" id="SM00895">
    <property type="entry name" value="FCD"/>
    <property type="match status" value="1"/>
</dbReference>
<evidence type="ECO:0000256" key="1">
    <source>
        <dbReference type="ARBA" id="ARBA00023015"/>
    </source>
</evidence>
<evidence type="ECO:0000313" key="6">
    <source>
        <dbReference type="Proteomes" id="UP000008466"/>
    </source>
</evidence>
<keyword evidence="6" id="KW-1185">Reference proteome</keyword>
<dbReference type="EMBL" id="CP002541">
    <property type="protein sequence ID" value="ADY12187.1"/>
    <property type="molecule type" value="Genomic_DNA"/>
</dbReference>
<sequence length="230" mass="26630">MANNVSLRIQAYTTIKNKIINCEYRPGSMINEEKLIAELNLTRTPIRDALGRLEQEGLLTIKPKKGILITPLHLEEVTYLLEARMLYELYAIREYGRFIPESELLTCYQELKATVGHPAKESSNPLDARLHALIIDAVPNTYIRSHHAMVDDQIRRLRIRLRILTGSTQQRLVQSQQEHLSILSACLKKDWTEAEEVLRIHLKHSNDSVIELFLSQLTTHKQEQSEKEER</sequence>
<dbReference type="Pfam" id="PF00392">
    <property type="entry name" value="GntR"/>
    <property type="match status" value="1"/>
</dbReference>
<dbReference type="Pfam" id="PF07729">
    <property type="entry name" value="FCD"/>
    <property type="match status" value="1"/>
</dbReference>
<dbReference type="Gene3D" id="1.20.120.530">
    <property type="entry name" value="GntR ligand-binding domain-like"/>
    <property type="match status" value="1"/>
</dbReference>
<keyword evidence="1" id="KW-0805">Transcription regulation</keyword>
<dbReference type="Gene3D" id="1.10.10.10">
    <property type="entry name" value="Winged helix-like DNA-binding domain superfamily/Winged helix DNA-binding domain"/>
    <property type="match status" value="1"/>
</dbReference>
<dbReference type="STRING" id="158189.SpiBuddy_0351"/>
<dbReference type="SUPFAM" id="SSF48008">
    <property type="entry name" value="GntR ligand-binding domain-like"/>
    <property type="match status" value="1"/>
</dbReference>
<reference evidence="6" key="1">
    <citation type="submission" date="2011-02" db="EMBL/GenBank/DDBJ databases">
        <title>Complete sequence of Spirochaeta sp. Buddy.</title>
        <authorList>
            <person name="Lucas S."/>
            <person name="Copeland A."/>
            <person name="Lapidus A."/>
            <person name="Cheng J.-F."/>
            <person name="Goodwin L."/>
            <person name="Pitluck S."/>
            <person name="Zeytun A."/>
            <person name="Detter J.C."/>
            <person name="Han C."/>
            <person name="Tapia R."/>
            <person name="Land M."/>
            <person name="Hauser L."/>
            <person name="Kyrpides N."/>
            <person name="Ivanova N."/>
            <person name="Mikhailova N."/>
            <person name="Pagani I."/>
            <person name="Ritalahti K.M."/>
            <person name="Loeffler F.E."/>
            <person name="Woyke T."/>
        </authorList>
    </citation>
    <scope>NUCLEOTIDE SEQUENCE [LARGE SCALE GENOMIC DNA]</scope>
    <source>
        <strain evidence="6">ATCC BAA-1886 / DSM 22777 / Buddy</strain>
    </source>
</reference>
<dbReference type="InterPro" id="IPR000524">
    <property type="entry name" value="Tscrpt_reg_HTH_GntR"/>
</dbReference>
<proteinExistence type="predicted"/>
<accession>F0RXR0</accession>
<keyword evidence="3" id="KW-0804">Transcription</keyword>
<dbReference type="CDD" id="cd07377">
    <property type="entry name" value="WHTH_GntR"/>
    <property type="match status" value="1"/>
</dbReference>
<name>F0RXR0_SPHGB</name>
<evidence type="ECO:0000313" key="5">
    <source>
        <dbReference type="EMBL" id="ADY12187.1"/>
    </source>
</evidence>
<dbReference type="GO" id="GO:0003677">
    <property type="term" value="F:DNA binding"/>
    <property type="evidence" value="ECO:0007669"/>
    <property type="project" value="UniProtKB-KW"/>
</dbReference>